<dbReference type="InterPro" id="IPR032675">
    <property type="entry name" value="LRR_dom_sf"/>
</dbReference>
<protein>
    <recommendedName>
        <fullName evidence="3">F-box domain-containing protein</fullName>
    </recommendedName>
</protein>
<dbReference type="EMBL" id="KN835535">
    <property type="protein sequence ID" value="KIK36361.1"/>
    <property type="molecule type" value="Genomic_DNA"/>
</dbReference>
<dbReference type="AlphaFoldDB" id="A0A0D0A3W8"/>
<evidence type="ECO:0000313" key="1">
    <source>
        <dbReference type="EMBL" id="KIK36361.1"/>
    </source>
</evidence>
<organism evidence="1 2">
    <name type="scientific">Suillus luteus UH-Slu-Lm8-n1</name>
    <dbReference type="NCBI Taxonomy" id="930992"/>
    <lineage>
        <taxon>Eukaryota</taxon>
        <taxon>Fungi</taxon>
        <taxon>Dikarya</taxon>
        <taxon>Basidiomycota</taxon>
        <taxon>Agaricomycotina</taxon>
        <taxon>Agaricomycetes</taxon>
        <taxon>Agaricomycetidae</taxon>
        <taxon>Boletales</taxon>
        <taxon>Suillineae</taxon>
        <taxon>Suillaceae</taxon>
        <taxon>Suillus</taxon>
    </lineage>
</organism>
<dbReference type="Gene3D" id="3.80.10.10">
    <property type="entry name" value="Ribonuclease Inhibitor"/>
    <property type="match status" value="1"/>
</dbReference>
<evidence type="ECO:0008006" key="3">
    <source>
        <dbReference type="Google" id="ProtNLM"/>
    </source>
</evidence>
<keyword evidence="2" id="KW-1185">Reference proteome</keyword>
<dbReference type="HOGENOM" id="CLU_1541121_0_0_1"/>
<proteinExistence type="predicted"/>
<sequence>MLSFGHLKHLNLDFICTSAIDDSSLKTMAQSWPQLERFSFGSEIHWLIPPSLTSIGLIHLIQHCPLLQSIKMPFRAHPVDFNSTPFADTNPSEKMRTLYVGTSPIVDPVAVACQLNRLMPKLTSLGFYDWGLADFPVTPLLAQYGADWIRVHDFLQVFITENMEQELHHGSPCW</sequence>
<evidence type="ECO:0000313" key="2">
    <source>
        <dbReference type="Proteomes" id="UP000054485"/>
    </source>
</evidence>
<dbReference type="OrthoDB" id="2679436at2759"/>
<dbReference type="Proteomes" id="UP000054485">
    <property type="component" value="Unassembled WGS sequence"/>
</dbReference>
<gene>
    <name evidence="1" type="ORF">CY34DRAFT_811341</name>
</gene>
<reference evidence="2" key="2">
    <citation type="submission" date="2015-01" db="EMBL/GenBank/DDBJ databases">
        <title>Evolutionary Origins and Diversification of the Mycorrhizal Mutualists.</title>
        <authorList>
            <consortium name="DOE Joint Genome Institute"/>
            <consortium name="Mycorrhizal Genomics Consortium"/>
            <person name="Kohler A."/>
            <person name="Kuo A."/>
            <person name="Nagy L.G."/>
            <person name="Floudas D."/>
            <person name="Copeland A."/>
            <person name="Barry K.W."/>
            <person name="Cichocki N."/>
            <person name="Veneault-Fourrey C."/>
            <person name="LaButti K."/>
            <person name="Lindquist E.A."/>
            <person name="Lipzen A."/>
            <person name="Lundell T."/>
            <person name="Morin E."/>
            <person name="Murat C."/>
            <person name="Riley R."/>
            <person name="Ohm R."/>
            <person name="Sun H."/>
            <person name="Tunlid A."/>
            <person name="Henrissat B."/>
            <person name="Grigoriev I.V."/>
            <person name="Hibbett D.S."/>
            <person name="Martin F."/>
        </authorList>
    </citation>
    <scope>NUCLEOTIDE SEQUENCE [LARGE SCALE GENOMIC DNA]</scope>
    <source>
        <strain evidence="2">UH-Slu-Lm8-n1</strain>
    </source>
</reference>
<name>A0A0D0A3W8_9AGAM</name>
<accession>A0A0D0A3W8</accession>
<reference evidence="1 2" key="1">
    <citation type="submission" date="2014-04" db="EMBL/GenBank/DDBJ databases">
        <authorList>
            <consortium name="DOE Joint Genome Institute"/>
            <person name="Kuo A."/>
            <person name="Ruytinx J."/>
            <person name="Rineau F."/>
            <person name="Colpaert J."/>
            <person name="Kohler A."/>
            <person name="Nagy L.G."/>
            <person name="Floudas D."/>
            <person name="Copeland A."/>
            <person name="Barry K.W."/>
            <person name="Cichocki N."/>
            <person name="Veneault-Fourrey C."/>
            <person name="LaButti K."/>
            <person name="Lindquist E.A."/>
            <person name="Lipzen A."/>
            <person name="Lundell T."/>
            <person name="Morin E."/>
            <person name="Murat C."/>
            <person name="Sun H."/>
            <person name="Tunlid A."/>
            <person name="Henrissat B."/>
            <person name="Grigoriev I.V."/>
            <person name="Hibbett D.S."/>
            <person name="Martin F."/>
            <person name="Nordberg H.P."/>
            <person name="Cantor M.N."/>
            <person name="Hua S.X."/>
        </authorList>
    </citation>
    <scope>NUCLEOTIDE SEQUENCE [LARGE SCALE GENOMIC DNA]</scope>
    <source>
        <strain evidence="1 2">UH-Slu-Lm8-n1</strain>
    </source>
</reference>
<dbReference type="InParanoid" id="A0A0D0A3W8"/>